<keyword evidence="3" id="KW-1185">Reference proteome</keyword>
<reference evidence="2" key="1">
    <citation type="submission" date="2021-03" db="EMBL/GenBank/DDBJ databases">
        <title>Chromosome level genome of the anhydrobiotic midge Polypedilum vanderplanki.</title>
        <authorList>
            <person name="Yoshida Y."/>
            <person name="Kikawada T."/>
            <person name="Gusev O."/>
        </authorList>
    </citation>
    <scope>NUCLEOTIDE SEQUENCE</scope>
    <source>
        <strain evidence="2">NIAS01</strain>
        <tissue evidence="2">Whole body or cell culture</tissue>
    </source>
</reference>
<dbReference type="Proteomes" id="UP001107558">
    <property type="component" value="Chromosome 4"/>
</dbReference>
<dbReference type="OrthoDB" id="10355805at2759"/>
<sequence>MTITKTAWIISIFNVISCLIFFLYRFLVFYEYIQLTNTDEISRYNIISRKDFNPNKTNFKDAEHGLVIEMSAYFLGILFNALLPLGVNTAREKNSFFFFPPYYVIAVFLSVVTFSLGLINVSLVYIGYSILNILFIIGVIGIHRAIIREAAYTRKYNADHGV</sequence>
<name>A0A9J6BJS5_POLVA</name>
<keyword evidence="1" id="KW-0472">Membrane</keyword>
<comment type="caution">
    <text evidence="2">The sequence shown here is derived from an EMBL/GenBank/DDBJ whole genome shotgun (WGS) entry which is preliminary data.</text>
</comment>
<gene>
    <name evidence="2" type="ORF">PVAND_017522</name>
</gene>
<accession>A0A9J6BJS5</accession>
<feature type="transmembrane region" description="Helical" evidence="1">
    <location>
        <begin position="102"/>
        <end position="119"/>
    </location>
</feature>
<feature type="transmembrane region" description="Helical" evidence="1">
    <location>
        <begin position="125"/>
        <end position="147"/>
    </location>
</feature>
<organism evidence="2 3">
    <name type="scientific">Polypedilum vanderplanki</name>
    <name type="common">Sleeping chironomid midge</name>
    <dbReference type="NCBI Taxonomy" id="319348"/>
    <lineage>
        <taxon>Eukaryota</taxon>
        <taxon>Metazoa</taxon>
        <taxon>Ecdysozoa</taxon>
        <taxon>Arthropoda</taxon>
        <taxon>Hexapoda</taxon>
        <taxon>Insecta</taxon>
        <taxon>Pterygota</taxon>
        <taxon>Neoptera</taxon>
        <taxon>Endopterygota</taxon>
        <taxon>Diptera</taxon>
        <taxon>Nematocera</taxon>
        <taxon>Chironomoidea</taxon>
        <taxon>Chironomidae</taxon>
        <taxon>Chironominae</taxon>
        <taxon>Polypedilum</taxon>
        <taxon>Polypedilum</taxon>
    </lineage>
</organism>
<keyword evidence="1" id="KW-1133">Transmembrane helix</keyword>
<feature type="transmembrane region" description="Helical" evidence="1">
    <location>
        <begin position="70"/>
        <end position="90"/>
    </location>
</feature>
<evidence type="ECO:0000313" key="2">
    <source>
        <dbReference type="EMBL" id="KAG5669638.1"/>
    </source>
</evidence>
<evidence type="ECO:0000313" key="3">
    <source>
        <dbReference type="Proteomes" id="UP001107558"/>
    </source>
</evidence>
<dbReference type="EMBL" id="JADBJN010000004">
    <property type="protein sequence ID" value="KAG5669638.1"/>
    <property type="molecule type" value="Genomic_DNA"/>
</dbReference>
<dbReference type="AlphaFoldDB" id="A0A9J6BJS5"/>
<keyword evidence="1" id="KW-0812">Transmembrane</keyword>
<protein>
    <submittedName>
        <fullName evidence="2">Uncharacterized protein</fullName>
    </submittedName>
</protein>
<proteinExistence type="predicted"/>
<feature type="transmembrane region" description="Helical" evidence="1">
    <location>
        <begin position="7"/>
        <end position="27"/>
    </location>
</feature>
<evidence type="ECO:0000256" key="1">
    <source>
        <dbReference type="SAM" id="Phobius"/>
    </source>
</evidence>